<dbReference type="Gene3D" id="1.20.890.10">
    <property type="entry name" value="cAMP-dependent protein kinase regulatory subunit, dimerization-anchoring domain"/>
    <property type="match status" value="1"/>
</dbReference>
<protein>
    <recommendedName>
        <fullName evidence="2">RIIa domain-containing protein</fullName>
    </recommendedName>
</protein>
<dbReference type="SUPFAM" id="SSF47391">
    <property type="entry name" value="Dimerization-anchoring domain of cAMP-dependent PK regulatory subunit"/>
    <property type="match status" value="1"/>
</dbReference>
<gene>
    <name evidence="4" type="ORF">BYL167_LOCUS31622</name>
    <name evidence="3" type="ORF">GIL414_LOCUS28204</name>
</gene>
<evidence type="ECO:0000313" key="5">
    <source>
        <dbReference type="Proteomes" id="UP000681720"/>
    </source>
</evidence>
<comment type="caution">
    <text evidence="3">The sequence shown here is derived from an EMBL/GenBank/DDBJ whole genome shotgun (WGS) entry which is preliminary data.</text>
</comment>
<proteinExistence type="predicted"/>
<reference evidence="3" key="1">
    <citation type="submission" date="2021-02" db="EMBL/GenBank/DDBJ databases">
        <authorList>
            <person name="Nowell W R."/>
        </authorList>
    </citation>
    <scope>NUCLEOTIDE SEQUENCE</scope>
</reference>
<dbReference type="AlphaFoldDB" id="A0A8S2UPU6"/>
<organism evidence="3 5">
    <name type="scientific">Rotaria magnacalcarata</name>
    <dbReference type="NCBI Taxonomy" id="392030"/>
    <lineage>
        <taxon>Eukaryota</taxon>
        <taxon>Metazoa</taxon>
        <taxon>Spiralia</taxon>
        <taxon>Gnathifera</taxon>
        <taxon>Rotifera</taxon>
        <taxon>Eurotatoria</taxon>
        <taxon>Bdelloidea</taxon>
        <taxon>Philodinida</taxon>
        <taxon>Philodinidae</taxon>
        <taxon>Rotaria</taxon>
    </lineage>
</organism>
<dbReference type="CDD" id="cd12099">
    <property type="entry name" value="DD_RII_PKA"/>
    <property type="match status" value="1"/>
</dbReference>
<dbReference type="InterPro" id="IPR003117">
    <property type="entry name" value="cAMP_dep_PK_reg_su_I/II_a/b"/>
</dbReference>
<evidence type="ECO:0000313" key="3">
    <source>
        <dbReference type="EMBL" id="CAF4356513.1"/>
    </source>
</evidence>
<name>A0A8S2UPU6_9BILA</name>
<dbReference type="SMART" id="SM00394">
    <property type="entry name" value="RIIa"/>
    <property type="match status" value="1"/>
</dbReference>
<feature type="domain" description="RIIa" evidence="2">
    <location>
        <begin position="8"/>
        <end position="45"/>
    </location>
</feature>
<feature type="compositionally biased region" description="Polar residues" evidence="1">
    <location>
        <begin position="81"/>
        <end position="91"/>
    </location>
</feature>
<dbReference type="EMBL" id="CAJOBH010056134">
    <property type="protein sequence ID" value="CAF4402715.1"/>
    <property type="molecule type" value="Genomic_DNA"/>
</dbReference>
<accession>A0A8S2UPU6</accession>
<feature type="region of interest" description="Disordered" evidence="1">
    <location>
        <begin position="41"/>
        <end position="91"/>
    </location>
</feature>
<evidence type="ECO:0000259" key="2">
    <source>
        <dbReference type="SMART" id="SM00394"/>
    </source>
</evidence>
<dbReference type="EMBL" id="CAJOBJ010047246">
    <property type="protein sequence ID" value="CAF4356513.1"/>
    <property type="molecule type" value="Genomic_DNA"/>
</dbReference>
<dbReference type="Proteomes" id="UP000681720">
    <property type="component" value="Unassembled WGS sequence"/>
</dbReference>
<evidence type="ECO:0000313" key="4">
    <source>
        <dbReference type="EMBL" id="CAF4402715.1"/>
    </source>
</evidence>
<sequence>MTHIEIPSELPNILRNFTLSVLRTKPRDIINHAVEYFTQLQRQQQQQSEPPLMTGNNPVTTVSSSSPCSTSQQSQPQQQQISNRNVISPSGPYTSLIAIYIFPFC</sequence>
<evidence type="ECO:0000256" key="1">
    <source>
        <dbReference type="SAM" id="MobiDB-lite"/>
    </source>
</evidence>
<dbReference type="Proteomes" id="UP000681967">
    <property type="component" value="Unassembled WGS sequence"/>
</dbReference>
<feature type="compositionally biased region" description="Low complexity" evidence="1">
    <location>
        <begin position="58"/>
        <end position="80"/>
    </location>
</feature>